<protein>
    <submittedName>
        <fullName evidence="2">DUF3141 domain-containing protein</fullName>
    </submittedName>
</protein>
<dbReference type="PANTHER" id="PTHR36837">
    <property type="entry name" value="POLY(3-HYDROXYALKANOATE) POLYMERASE SUBUNIT PHAC"/>
    <property type="match status" value="1"/>
</dbReference>
<dbReference type="SUPFAM" id="SSF53474">
    <property type="entry name" value="alpha/beta-Hydrolases"/>
    <property type="match status" value="1"/>
</dbReference>
<feature type="region of interest" description="Disordered" evidence="1">
    <location>
        <begin position="794"/>
        <end position="853"/>
    </location>
</feature>
<dbReference type="InterPro" id="IPR024501">
    <property type="entry name" value="DUF3141"/>
</dbReference>
<dbReference type="PANTHER" id="PTHR36837:SF2">
    <property type="entry name" value="POLY(3-HYDROXYALKANOATE) POLYMERASE SUBUNIT PHAC"/>
    <property type="match status" value="1"/>
</dbReference>
<organism evidence="2 3">
    <name type="scientific">Paracoccus yeei</name>
    <dbReference type="NCBI Taxonomy" id="147645"/>
    <lineage>
        <taxon>Bacteria</taxon>
        <taxon>Pseudomonadati</taxon>
        <taxon>Pseudomonadota</taxon>
        <taxon>Alphaproteobacteria</taxon>
        <taxon>Rhodobacterales</taxon>
        <taxon>Paracoccaceae</taxon>
        <taxon>Paracoccus</taxon>
    </lineage>
</organism>
<dbReference type="RefSeq" id="WP_150351271.1">
    <property type="nucleotide sequence ID" value="NZ_CP038095.1"/>
</dbReference>
<sequence length="853" mass="94898">MASLFELFDPKLQPAIPRVQGDAIERLQENLDATRAEAEAVAQTGKLQSTVLSRHGQRMMESHSERARRLMQAGQALIEGLTHFQAQGRLATALQEYQRDAAERAVLTADTLRKRGDIFLEHEAADCPPVLIYDHELVMDGADMAYPCNYMLLRILPPEGVTIDDGKRPYVIIDPRAGHGPGIGGFKTDSQVGVAMRAGHPVYFVAFRSRPEPGQYLSYVTRAEAAFVREVMRRHPDAPKPVVTGNCQGGWATLLLAAMNTDLTGPIVVNGAPVAPWSGKVGQDPMRYNAGVLGGTWIPMFLSDLGGGIFDGAHLVQNFEALNPGRTLFRKYTDLFRDIDKGDRTFLEFEKWWGGFFMLTEAEIKWIVEQLFVGNRLSKNEARIEPGRPVDLKAIRAPIIVFASHGDNITPPQQALNWIAETYADVQEIRIRGQRIVYMVHDQVGHLGIFVSSQIARREHAEVASTLETIEALAPGLYEMRIEDVTERDGRKIFTVSFAERSLDDIRALDDGFADERPFAAVARASEVQAQVYDAVLRPWVKAAVTPTGAEISRALHPKRVERALASSRNPVMTKVARAAETVRENRRKAAPDNPFLAAEQLWVDSVEQTIDLYRDTRDMLYELTFYSLWSTPWARVFGRTHEARRTLKNNDELRGLPEVASALCNIDRGGFAEAVIRMLVMLADNRKGVRRDRLERSSRVLTQDEPFRSLGAERRAHIIHEQTLIATYEPEQALETLPQLLADPAERELALKVVRYIPGSTEEMSPETQQLLQRFHEILGQPHFLGDVAEDPLQDVASPAPPAALPKPEAAAEQAATQQAPTEQAPVAEAAGTTARRATRRPRTTAAPRDGA</sequence>
<feature type="compositionally biased region" description="Low complexity" evidence="1">
    <location>
        <begin position="807"/>
        <end position="837"/>
    </location>
</feature>
<reference evidence="2 3" key="1">
    <citation type="submission" date="2019-09" db="EMBL/GenBank/DDBJ databases">
        <title>FDA dAtabase for Regulatory Grade micrObial Sequences (FDA-ARGOS): Supporting development and validation of Infectious Disease Dx tests.</title>
        <authorList>
            <person name="Sciortino C."/>
            <person name="Tallon L."/>
            <person name="Sadzewicz L."/>
            <person name="Vavikolanu K."/>
            <person name="Mehta A."/>
            <person name="Aluvathingal J."/>
            <person name="Nadendla S."/>
            <person name="Nandy P."/>
            <person name="Geyer C."/>
            <person name="Yan Y."/>
            <person name="Sichtig H."/>
        </authorList>
    </citation>
    <scope>NUCLEOTIDE SEQUENCE [LARGE SCALE GENOMIC DNA]</scope>
    <source>
        <strain evidence="2 3">FDAARGOS_643</strain>
    </source>
</reference>
<dbReference type="InterPro" id="IPR051321">
    <property type="entry name" value="PHA/PHB_synthase"/>
</dbReference>
<evidence type="ECO:0000313" key="3">
    <source>
        <dbReference type="Proteomes" id="UP000324507"/>
    </source>
</evidence>
<dbReference type="Pfam" id="PF11339">
    <property type="entry name" value="DUF3141"/>
    <property type="match status" value="1"/>
</dbReference>
<dbReference type="AlphaFoldDB" id="A0A5P2QUP7"/>
<gene>
    <name evidence="2" type="ORF">FOB51_16765</name>
</gene>
<dbReference type="Gene3D" id="3.40.50.1820">
    <property type="entry name" value="alpha/beta hydrolase"/>
    <property type="match status" value="1"/>
</dbReference>
<proteinExistence type="predicted"/>
<evidence type="ECO:0000256" key="1">
    <source>
        <dbReference type="SAM" id="MobiDB-lite"/>
    </source>
</evidence>
<accession>A0A5P2QUP7</accession>
<name>A0A5P2QUP7_9RHOB</name>
<evidence type="ECO:0000313" key="2">
    <source>
        <dbReference type="EMBL" id="QEU09520.1"/>
    </source>
</evidence>
<dbReference type="InterPro" id="IPR029058">
    <property type="entry name" value="AB_hydrolase_fold"/>
</dbReference>
<dbReference type="Proteomes" id="UP000324507">
    <property type="component" value="Chromosome"/>
</dbReference>
<dbReference type="EMBL" id="CP044081">
    <property type="protein sequence ID" value="QEU09520.1"/>
    <property type="molecule type" value="Genomic_DNA"/>
</dbReference>